<name>W7T0A8_9STRA</name>
<feature type="region of interest" description="Disordered" evidence="1">
    <location>
        <begin position="103"/>
        <end position="148"/>
    </location>
</feature>
<evidence type="ECO:0000313" key="3">
    <source>
        <dbReference type="Proteomes" id="UP000019335"/>
    </source>
</evidence>
<feature type="compositionally biased region" description="Basic and acidic residues" evidence="1">
    <location>
        <begin position="103"/>
        <end position="116"/>
    </location>
</feature>
<dbReference type="EMBL" id="AZIL01003297">
    <property type="protein sequence ID" value="EWM20162.1"/>
    <property type="molecule type" value="Genomic_DNA"/>
</dbReference>
<comment type="caution">
    <text evidence="2">The sequence shown here is derived from an EMBL/GenBank/DDBJ whole genome shotgun (WGS) entry which is preliminary data.</text>
</comment>
<dbReference type="AlphaFoldDB" id="W7T0A8"/>
<gene>
    <name evidence="2" type="ORF">Naga_101404g1</name>
</gene>
<sequence>MYRYSPSFPPSFAPCLPSPSSLPPSSDSLPSHIISLTSPGTRQRAFLPLPSLPPTASPSAALPVDFLLRHNSCRSTHHLGLCVDDVGDVCSLWHAGGFFLHRVSPEGGREGRREGGREEEENTNEKADEGKGNSCAEGSEAAQERKGK</sequence>
<proteinExistence type="predicted"/>
<dbReference type="Proteomes" id="UP000019335">
    <property type="component" value="Unassembled WGS sequence"/>
</dbReference>
<organism evidence="2 3">
    <name type="scientific">Nannochloropsis gaditana</name>
    <dbReference type="NCBI Taxonomy" id="72520"/>
    <lineage>
        <taxon>Eukaryota</taxon>
        <taxon>Sar</taxon>
        <taxon>Stramenopiles</taxon>
        <taxon>Ochrophyta</taxon>
        <taxon>Eustigmatophyceae</taxon>
        <taxon>Eustigmatales</taxon>
        <taxon>Monodopsidaceae</taxon>
        <taxon>Nannochloropsis</taxon>
    </lineage>
</organism>
<evidence type="ECO:0000313" key="2">
    <source>
        <dbReference type="EMBL" id="EWM20162.1"/>
    </source>
</evidence>
<accession>W7T0A8</accession>
<reference evidence="2 3" key="1">
    <citation type="journal article" date="2014" name="Mol. Plant">
        <title>Chromosome Scale Genome Assembly and Transcriptome Profiling of Nannochloropsis gaditana in Nitrogen Depletion.</title>
        <authorList>
            <person name="Corteggiani Carpinelli E."/>
            <person name="Telatin A."/>
            <person name="Vitulo N."/>
            <person name="Forcato C."/>
            <person name="D'Angelo M."/>
            <person name="Schiavon R."/>
            <person name="Vezzi A."/>
            <person name="Giacometti G.M."/>
            <person name="Morosinotto T."/>
            <person name="Valle G."/>
        </authorList>
    </citation>
    <scope>NUCLEOTIDE SEQUENCE [LARGE SCALE GENOMIC DNA]</scope>
    <source>
        <strain evidence="2 3">B-31</strain>
    </source>
</reference>
<evidence type="ECO:0000256" key="1">
    <source>
        <dbReference type="SAM" id="MobiDB-lite"/>
    </source>
</evidence>
<keyword evidence="3" id="KW-1185">Reference proteome</keyword>
<protein>
    <submittedName>
        <fullName evidence="2">Uncharacterized protein</fullName>
    </submittedName>
</protein>